<dbReference type="PANTHER" id="PTHR40048">
    <property type="entry name" value="RHAMNOSYL O-METHYLTRANSFERASE"/>
    <property type="match status" value="1"/>
</dbReference>
<proteinExistence type="predicted"/>
<evidence type="ECO:0000256" key="1">
    <source>
        <dbReference type="ARBA" id="ARBA00022603"/>
    </source>
</evidence>
<dbReference type="Pfam" id="PF04989">
    <property type="entry name" value="RMNT_CmcI"/>
    <property type="match status" value="1"/>
</dbReference>
<evidence type="ECO:0000256" key="2">
    <source>
        <dbReference type="ARBA" id="ARBA00022679"/>
    </source>
</evidence>
<dbReference type="GO" id="GO:0005886">
    <property type="term" value="C:plasma membrane"/>
    <property type="evidence" value="ECO:0007669"/>
    <property type="project" value="TreeGrafter"/>
</dbReference>
<feature type="compositionally biased region" description="Pro residues" evidence="3">
    <location>
        <begin position="1"/>
        <end position="16"/>
    </location>
</feature>
<sequence>MSNPHPHPVTAPPPAPSEQDLLPPKVDVDVHAPLLTYWRQRERQHLRDVYAGVRIKKFPEDLRVFEHVLWLSRTDVVVELGTHLGGSALWFRDRLRTQAAYGRTSVPVQVISVDLAQERAAAILAEADPDYAREITLVEGDVGDPALAERVRAMIPPGARCLVVEDTLHEYPTTLAALDHFADLVPEGGFFVVEDGIVDDPELRPPGMPGGVVPAVRDWLAGPRGAAFRMRRDLERYGLTSHPYGWLQRVAAA</sequence>
<evidence type="ECO:0000313" key="4">
    <source>
        <dbReference type="EMBL" id="NYI04755.1"/>
    </source>
</evidence>
<dbReference type="PANTHER" id="PTHR40048:SF1">
    <property type="entry name" value="RHAMNOSYL O-METHYLTRANSFERASE"/>
    <property type="match status" value="1"/>
</dbReference>
<dbReference type="GO" id="GO:0008610">
    <property type="term" value="P:lipid biosynthetic process"/>
    <property type="evidence" value="ECO:0007669"/>
    <property type="project" value="InterPro"/>
</dbReference>
<protein>
    <submittedName>
        <fullName evidence="4">Cephalosporin hydroxylase</fullName>
    </submittedName>
</protein>
<dbReference type="AlphaFoldDB" id="A0A852ZSF5"/>
<dbReference type="InterPro" id="IPR029063">
    <property type="entry name" value="SAM-dependent_MTases_sf"/>
</dbReference>
<evidence type="ECO:0000313" key="5">
    <source>
        <dbReference type="Proteomes" id="UP000567795"/>
    </source>
</evidence>
<dbReference type="RefSeq" id="WP_179813608.1">
    <property type="nucleotide sequence ID" value="NZ_JACBZD010000001.1"/>
</dbReference>
<dbReference type="Gene3D" id="3.40.50.150">
    <property type="entry name" value="Vaccinia Virus protein VP39"/>
    <property type="match status" value="1"/>
</dbReference>
<dbReference type="GO" id="GO:0008168">
    <property type="term" value="F:methyltransferase activity"/>
    <property type="evidence" value="ECO:0007669"/>
    <property type="project" value="UniProtKB-KW"/>
</dbReference>
<gene>
    <name evidence="4" type="ORF">FHU37_001698</name>
</gene>
<accession>A0A852ZSF5</accession>
<feature type="region of interest" description="Disordered" evidence="3">
    <location>
        <begin position="1"/>
        <end position="23"/>
    </location>
</feature>
<dbReference type="GO" id="GO:0032259">
    <property type="term" value="P:methylation"/>
    <property type="evidence" value="ECO:0007669"/>
    <property type="project" value="UniProtKB-KW"/>
</dbReference>
<name>A0A852ZSF5_9ACTN</name>
<keyword evidence="2" id="KW-0808">Transferase</keyword>
<evidence type="ECO:0000256" key="3">
    <source>
        <dbReference type="SAM" id="MobiDB-lite"/>
    </source>
</evidence>
<comment type="caution">
    <text evidence="4">The sequence shown here is derived from an EMBL/GenBank/DDBJ whole genome shotgun (WGS) entry which is preliminary data.</text>
</comment>
<organism evidence="4 5">
    <name type="scientific">Allostreptomyces psammosilenae</name>
    <dbReference type="NCBI Taxonomy" id="1892865"/>
    <lineage>
        <taxon>Bacteria</taxon>
        <taxon>Bacillati</taxon>
        <taxon>Actinomycetota</taxon>
        <taxon>Actinomycetes</taxon>
        <taxon>Kitasatosporales</taxon>
        <taxon>Streptomycetaceae</taxon>
        <taxon>Allostreptomyces</taxon>
    </lineage>
</organism>
<keyword evidence="1" id="KW-0489">Methyltransferase</keyword>
<dbReference type="GO" id="GO:0071770">
    <property type="term" value="P:DIM/DIP cell wall layer assembly"/>
    <property type="evidence" value="ECO:0007669"/>
    <property type="project" value="TreeGrafter"/>
</dbReference>
<dbReference type="Proteomes" id="UP000567795">
    <property type="component" value="Unassembled WGS sequence"/>
</dbReference>
<reference evidence="4 5" key="1">
    <citation type="submission" date="2020-07" db="EMBL/GenBank/DDBJ databases">
        <title>Sequencing the genomes of 1000 actinobacteria strains.</title>
        <authorList>
            <person name="Klenk H.-P."/>
        </authorList>
    </citation>
    <scope>NUCLEOTIDE SEQUENCE [LARGE SCALE GENOMIC DNA]</scope>
    <source>
        <strain evidence="4 5">DSM 42178</strain>
    </source>
</reference>
<dbReference type="SUPFAM" id="SSF53335">
    <property type="entry name" value="S-adenosyl-L-methionine-dependent methyltransferases"/>
    <property type="match status" value="1"/>
</dbReference>
<dbReference type="EMBL" id="JACBZD010000001">
    <property type="protein sequence ID" value="NYI04755.1"/>
    <property type="molecule type" value="Genomic_DNA"/>
</dbReference>
<dbReference type="InterPro" id="IPR007072">
    <property type="entry name" value="RNMT_CmcI"/>
</dbReference>
<keyword evidence="5" id="KW-1185">Reference proteome</keyword>